<organism evidence="2 3">
    <name type="scientific">Murinocardiopsis flavida</name>
    <dbReference type="NCBI Taxonomy" id="645275"/>
    <lineage>
        <taxon>Bacteria</taxon>
        <taxon>Bacillati</taxon>
        <taxon>Actinomycetota</taxon>
        <taxon>Actinomycetes</taxon>
        <taxon>Streptosporangiales</taxon>
        <taxon>Nocardiopsidaceae</taxon>
        <taxon>Murinocardiopsis</taxon>
    </lineage>
</organism>
<dbReference type="AlphaFoldDB" id="A0A2P8CMQ9"/>
<keyword evidence="3" id="KW-1185">Reference proteome</keyword>
<reference evidence="2 3" key="1">
    <citation type="submission" date="2018-03" db="EMBL/GenBank/DDBJ databases">
        <title>Genomic Encyclopedia of Archaeal and Bacterial Type Strains, Phase II (KMG-II): from individual species to whole genera.</title>
        <authorList>
            <person name="Goeker M."/>
        </authorList>
    </citation>
    <scope>NUCLEOTIDE SEQUENCE [LARGE SCALE GENOMIC DNA]</scope>
    <source>
        <strain evidence="2 3">DSM 45312</strain>
    </source>
</reference>
<feature type="region of interest" description="Disordered" evidence="1">
    <location>
        <begin position="60"/>
        <end position="96"/>
    </location>
</feature>
<comment type="caution">
    <text evidence="2">The sequence shown here is derived from an EMBL/GenBank/DDBJ whole genome shotgun (WGS) entry which is preliminary data.</text>
</comment>
<accession>A0A2P8CMQ9</accession>
<evidence type="ECO:0000256" key="1">
    <source>
        <dbReference type="SAM" id="MobiDB-lite"/>
    </source>
</evidence>
<gene>
    <name evidence="2" type="ORF">CLV63_1352</name>
</gene>
<name>A0A2P8CMQ9_9ACTN</name>
<sequence>MGALTRARLSREWGHAWLITGPHPGRMYTATRLRPRTGGPNTVTVHTLRGLRTRLEQIDTDERDPVLPRLRPALPRRDRTKRYFHVPPPPAGHATG</sequence>
<evidence type="ECO:0000313" key="2">
    <source>
        <dbReference type="EMBL" id="PSK86233.1"/>
    </source>
</evidence>
<dbReference type="Proteomes" id="UP000240542">
    <property type="component" value="Unassembled WGS sequence"/>
</dbReference>
<feature type="compositionally biased region" description="Pro residues" evidence="1">
    <location>
        <begin position="86"/>
        <end position="96"/>
    </location>
</feature>
<protein>
    <submittedName>
        <fullName evidence="2">Uncharacterized protein</fullName>
    </submittedName>
</protein>
<evidence type="ECO:0000313" key="3">
    <source>
        <dbReference type="Proteomes" id="UP000240542"/>
    </source>
</evidence>
<proteinExistence type="predicted"/>
<dbReference type="EMBL" id="PYGA01000035">
    <property type="protein sequence ID" value="PSK86233.1"/>
    <property type="molecule type" value="Genomic_DNA"/>
</dbReference>